<organism evidence="5 6">
    <name type="scientific">Deinococcus detaillensis</name>
    <dbReference type="NCBI Taxonomy" id="2592048"/>
    <lineage>
        <taxon>Bacteria</taxon>
        <taxon>Thermotogati</taxon>
        <taxon>Deinococcota</taxon>
        <taxon>Deinococci</taxon>
        <taxon>Deinococcales</taxon>
        <taxon>Deinococcaceae</taxon>
        <taxon>Deinococcus</taxon>
    </lineage>
</organism>
<accession>A0A553V5E6</accession>
<dbReference type="SUPFAM" id="SSF46785">
    <property type="entry name" value="Winged helix' DNA-binding domain"/>
    <property type="match status" value="1"/>
</dbReference>
<evidence type="ECO:0000256" key="3">
    <source>
        <dbReference type="ARBA" id="ARBA00023163"/>
    </source>
</evidence>
<sequence>MQTLTKAGTVLRAFSAARPQWGVRALAAELCWPRATVQAYLSGLHDAGFVRRVSGGQYRLSWQLAEFGAQLSAALPWFGPARSALASLAAATQSLGFICVLEGSQVICINRALGDASADHRQVQTDVTLPANATAAGKVLYAFAPLPAPDFERFTASTITTPDEWAGELQKVRLDGSALAIEEWVAGHCAVSVPLWWEGEVVAAFGIQLPTARFLARERALLAKVQTAALEFGEPD</sequence>
<dbReference type="SMART" id="SM00346">
    <property type="entry name" value="HTH_ICLR"/>
    <property type="match status" value="1"/>
</dbReference>
<dbReference type="AlphaFoldDB" id="A0A553V5E6"/>
<gene>
    <name evidence="5" type="ORF">FNU79_03830</name>
</gene>
<dbReference type="SUPFAM" id="SSF55781">
    <property type="entry name" value="GAF domain-like"/>
    <property type="match status" value="1"/>
</dbReference>
<dbReference type="InterPro" id="IPR050707">
    <property type="entry name" value="HTH_MetabolicPath_Reg"/>
</dbReference>
<keyword evidence="1" id="KW-0805">Transcription regulation</keyword>
<dbReference type="InterPro" id="IPR029016">
    <property type="entry name" value="GAF-like_dom_sf"/>
</dbReference>
<reference evidence="5 6" key="1">
    <citation type="submission" date="2019-07" db="EMBL/GenBank/DDBJ databases">
        <title>Deinococcus detaillus sp. nov., isolated from humus soil in Antarctica.</title>
        <authorList>
            <person name="Zhang K."/>
        </authorList>
    </citation>
    <scope>NUCLEOTIDE SEQUENCE [LARGE SCALE GENOMIC DNA]</scope>
    <source>
        <strain evidence="5 6">H1</strain>
    </source>
</reference>
<dbReference type="Gene3D" id="1.10.10.10">
    <property type="entry name" value="Winged helix-like DNA-binding domain superfamily/Winged helix DNA-binding domain"/>
    <property type="match status" value="1"/>
</dbReference>
<dbReference type="InterPro" id="IPR005471">
    <property type="entry name" value="Tscrpt_reg_IclR_N"/>
</dbReference>
<dbReference type="InterPro" id="IPR036388">
    <property type="entry name" value="WH-like_DNA-bd_sf"/>
</dbReference>
<evidence type="ECO:0000256" key="1">
    <source>
        <dbReference type="ARBA" id="ARBA00023015"/>
    </source>
</evidence>
<keyword evidence="3" id="KW-0804">Transcription</keyword>
<evidence type="ECO:0000259" key="4">
    <source>
        <dbReference type="PROSITE" id="PS51078"/>
    </source>
</evidence>
<dbReference type="GO" id="GO:0003677">
    <property type="term" value="F:DNA binding"/>
    <property type="evidence" value="ECO:0007669"/>
    <property type="project" value="UniProtKB-KW"/>
</dbReference>
<name>A0A553V5E6_9DEIO</name>
<dbReference type="RefSeq" id="WP_143719571.1">
    <property type="nucleotide sequence ID" value="NZ_VKDB01000002.1"/>
</dbReference>
<dbReference type="Pfam" id="PF09339">
    <property type="entry name" value="HTH_IclR"/>
    <property type="match status" value="1"/>
</dbReference>
<dbReference type="PANTHER" id="PTHR30136">
    <property type="entry name" value="HELIX-TURN-HELIX TRANSCRIPTIONAL REGULATOR, ICLR FAMILY"/>
    <property type="match status" value="1"/>
</dbReference>
<keyword evidence="6" id="KW-1185">Reference proteome</keyword>
<dbReference type="GO" id="GO:0003700">
    <property type="term" value="F:DNA-binding transcription factor activity"/>
    <property type="evidence" value="ECO:0007669"/>
    <property type="project" value="TreeGrafter"/>
</dbReference>
<dbReference type="EMBL" id="VKDB01000002">
    <property type="protein sequence ID" value="TSA87614.1"/>
    <property type="molecule type" value="Genomic_DNA"/>
</dbReference>
<evidence type="ECO:0000256" key="2">
    <source>
        <dbReference type="ARBA" id="ARBA00023125"/>
    </source>
</evidence>
<dbReference type="OrthoDB" id="60629at2"/>
<evidence type="ECO:0000313" key="6">
    <source>
        <dbReference type="Proteomes" id="UP000316092"/>
    </source>
</evidence>
<dbReference type="PROSITE" id="PS51078">
    <property type="entry name" value="ICLR_ED"/>
    <property type="match status" value="1"/>
</dbReference>
<dbReference type="GO" id="GO:0045892">
    <property type="term" value="P:negative regulation of DNA-templated transcription"/>
    <property type="evidence" value="ECO:0007669"/>
    <property type="project" value="TreeGrafter"/>
</dbReference>
<dbReference type="PANTHER" id="PTHR30136:SF2">
    <property type="entry name" value="TRANSCRIPTIONAL REGULATOR ICLR"/>
    <property type="match status" value="1"/>
</dbReference>
<keyword evidence="2" id="KW-0238">DNA-binding</keyword>
<dbReference type="Proteomes" id="UP000316092">
    <property type="component" value="Unassembled WGS sequence"/>
</dbReference>
<protein>
    <submittedName>
        <fullName evidence="5">Helix-turn-helix domain-containing protein</fullName>
    </submittedName>
</protein>
<dbReference type="Gene3D" id="3.30.450.40">
    <property type="match status" value="1"/>
</dbReference>
<dbReference type="Pfam" id="PF01614">
    <property type="entry name" value="IclR_C"/>
    <property type="match status" value="1"/>
</dbReference>
<dbReference type="InterPro" id="IPR014757">
    <property type="entry name" value="Tscrpt_reg_IclR_C"/>
</dbReference>
<proteinExistence type="predicted"/>
<feature type="domain" description="IclR-ED" evidence="4">
    <location>
        <begin position="63"/>
        <end position="236"/>
    </location>
</feature>
<comment type="caution">
    <text evidence="5">The sequence shown here is derived from an EMBL/GenBank/DDBJ whole genome shotgun (WGS) entry which is preliminary data.</text>
</comment>
<dbReference type="InterPro" id="IPR036390">
    <property type="entry name" value="WH_DNA-bd_sf"/>
</dbReference>
<evidence type="ECO:0000313" key="5">
    <source>
        <dbReference type="EMBL" id="TSA87614.1"/>
    </source>
</evidence>